<dbReference type="Gene3D" id="2.130.10.10">
    <property type="entry name" value="YVTN repeat-like/Quinoprotein amine dehydrogenase"/>
    <property type="match status" value="2"/>
</dbReference>
<protein>
    <submittedName>
        <fullName evidence="7">F-box/WD-40 repeat-containing protein At3g52030 isoform X1</fullName>
    </submittedName>
</protein>
<proteinExistence type="predicted"/>
<dbReference type="PANTHER" id="PTHR44436:SF1">
    <property type="entry name" value="F-BOX_WD REPEAT-CONTAINING PROTEIN 2"/>
    <property type="match status" value="1"/>
</dbReference>
<keyword evidence="2" id="KW-0677">Repeat</keyword>
<dbReference type="Pfam" id="PF00400">
    <property type="entry name" value="WD40"/>
    <property type="match status" value="2"/>
</dbReference>
<accession>A0ABM1V5S1</accession>
<organism evidence="6 7">
    <name type="scientific">Solanum pennellii</name>
    <name type="common">Tomato</name>
    <name type="synonym">Lycopersicon pennellii</name>
    <dbReference type="NCBI Taxonomy" id="28526"/>
    <lineage>
        <taxon>Eukaryota</taxon>
        <taxon>Viridiplantae</taxon>
        <taxon>Streptophyta</taxon>
        <taxon>Embryophyta</taxon>
        <taxon>Tracheophyta</taxon>
        <taxon>Spermatophyta</taxon>
        <taxon>Magnoliopsida</taxon>
        <taxon>eudicotyledons</taxon>
        <taxon>Gunneridae</taxon>
        <taxon>Pentapetalae</taxon>
        <taxon>asterids</taxon>
        <taxon>lamiids</taxon>
        <taxon>Solanales</taxon>
        <taxon>Solanaceae</taxon>
        <taxon>Solanoideae</taxon>
        <taxon>Solaneae</taxon>
        <taxon>Solanum</taxon>
        <taxon>Solanum subgen. Lycopersicon</taxon>
    </lineage>
</organism>
<reference evidence="7" key="2">
    <citation type="submission" date="2025-08" db="UniProtKB">
        <authorList>
            <consortium name="RefSeq"/>
        </authorList>
    </citation>
    <scope>IDENTIFICATION</scope>
</reference>
<evidence type="ECO:0000313" key="7">
    <source>
        <dbReference type="RefSeq" id="XP_027771089.1"/>
    </source>
</evidence>
<sequence length="489" mass="54628">MDPRTAAPKLRQPSTTATATVKNKKKKTAAEALGHDVLCIIFSFLDLVQLIRCSAVSTSWSKAVNKLKLHQTEYFKQQHSGPNGLIDASYCQRSLSEQAEQLAMEQHRLALQRGPANVIQWKGHSVGVNQCRMKMGKVLTGVGDKVMRLWSAESCKCLDEYFLVDKAPLIDFDFDEGKVVGLVGTRICIWNRTEARNVFSSRENLFTKALCMRYVDPEAVIGCEDGKVRVFDLYSRKCTQIIKMHQGPVSCLAFTDDQLLVSGSSLGTLSLSDLSSDQRVVQLGSTYSADCIAGGERSAVVALRLEVHFSQQCLGHTLWCYLNYGNLSKLTMLHLIGVKTLCFNPNSYMVFAGSTAGNVSCWDLRNTTRTVWETRVSPNVIYSMHHLRNDTSTLVVGGIDGVLRTVDQVTGEVISRCIMDDSTTVLHRSTERFGSVQIESRKVKRLSEDDRIDLMTRTSKPQITCLAVGMEKVVTTHNDKYIRIWKFSK</sequence>
<dbReference type="SUPFAM" id="SSF50978">
    <property type="entry name" value="WD40 repeat-like"/>
    <property type="match status" value="1"/>
</dbReference>
<feature type="repeat" description="WD" evidence="3">
    <location>
        <begin position="331"/>
        <end position="366"/>
    </location>
</feature>
<dbReference type="PANTHER" id="PTHR44436">
    <property type="entry name" value="F-BOX/WD REPEAT-CONTAINING PROTEIN 2"/>
    <property type="match status" value="1"/>
</dbReference>
<name>A0ABM1V5S1_SOLPN</name>
<evidence type="ECO:0000313" key="6">
    <source>
        <dbReference type="Proteomes" id="UP000694930"/>
    </source>
</evidence>
<evidence type="ECO:0000256" key="1">
    <source>
        <dbReference type="ARBA" id="ARBA00022574"/>
    </source>
</evidence>
<gene>
    <name evidence="7" type="primary">LOC107012294</name>
</gene>
<evidence type="ECO:0000256" key="4">
    <source>
        <dbReference type="SAM" id="MobiDB-lite"/>
    </source>
</evidence>
<dbReference type="GeneID" id="107012294"/>
<dbReference type="Proteomes" id="UP000694930">
    <property type="component" value="Chromosome 1"/>
</dbReference>
<dbReference type="InterPro" id="IPR042627">
    <property type="entry name" value="FBXW2"/>
</dbReference>
<dbReference type="PROSITE" id="PS50082">
    <property type="entry name" value="WD_REPEATS_2"/>
    <property type="match status" value="1"/>
</dbReference>
<keyword evidence="1 3" id="KW-0853">WD repeat</keyword>
<dbReference type="InterPro" id="IPR036322">
    <property type="entry name" value="WD40_repeat_dom_sf"/>
</dbReference>
<dbReference type="SMART" id="SM00256">
    <property type="entry name" value="FBOX"/>
    <property type="match status" value="1"/>
</dbReference>
<reference evidence="6" key="1">
    <citation type="journal article" date="2014" name="Nat. Genet.">
        <title>The genome of the stress-tolerant wild tomato species Solanum pennellii.</title>
        <authorList>
            <person name="Bolger A."/>
            <person name="Scossa F."/>
            <person name="Bolger M.E."/>
            <person name="Lanz C."/>
            <person name="Maumus F."/>
            <person name="Tohge T."/>
            <person name="Quesneville H."/>
            <person name="Alseekh S."/>
            <person name="Sorensen I."/>
            <person name="Lichtenstein G."/>
            <person name="Fich E.A."/>
            <person name="Conte M."/>
            <person name="Keller H."/>
            <person name="Schneeberger K."/>
            <person name="Schwacke R."/>
            <person name="Ofner I."/>
            <person name="Vrebalov J."/>
            <person name="Xu Y."/>
            <person name="Osorio S."/>
            <person name="Aflitos S.A."/>
            <person name="Schijlen E."/>
            <person name="Jimenez-Gomez J.M."/>
            <person name="Ryngajllo M."/>
            <person name="Kimura S."/>
            <person name="Kumar R."/>
            <person name="Koenig D."/>
            <person name="Headland L.R."/>
            <person name="Maloof J.N."/>
            <person name="Sinha N."/>
            <person name="van Ham R.C."/>
            <person name="Lankhorst R.K."/>
            <person name="Mao L."/>
            <person name="Vogel A."/>
            <person name="Arsova B."/>
            <person name="Panstruga R."/>
            <person name="Fei Z."/>
            <person name="Rose J.K."/>
            <person name="Zamir D."/>
            <person name="Carrari F."/>
            <person name="Giovannoni J.J."/>
            <person name="Weigel D."/>
            <person name="Usadel B."/>
            <person name="Fernie A.R."/>
        </authorList>
    </citation>
    <scope>NUCLEOTIDE SEQUENCE [LARGE SCALE GENOMIC DNA]</scope>
    <source>
        <strain evidence="6">cv. LA0716</strain>
    </source>
</reference>
<feature type="region of interest" description="Disordered" evidence="4">
    <location>
        <begin position="1"/>
        <end position="22"/>
    </location>
</feature>
<dbReference type="RefSeq" id="XP_027771089.1">
    <property type="nucleotide sequence ID" value="XM_027915288.1"/>
</dbReference>
<feature type="domain" description="F-box" evidence="5">
    <location>
        <begin position="33"/>
        <end position="73"/>
    </location>
</feature>
<dbReference type="InterPro" id="IPR036047">
    <property type="entry name" value="F-box-like_dom_sf"/>
</dbReference>
<evidence type="ECO:0000256" key="2">
    <source>
        <dbReference type="ARBA" id="ARBA00022737"/>
    </source>
</evidence>
<evidence type="ECO:0000256" key="3">
    <source>
        <dbReference type="PROSITE-ProRule" id="PRU00221"/>
    </source>
</evidence>
<dbReference type="InterPro" id="IPR001810">
    <property type="entry name" value="F-box_dom"/>
</dbReference>
<dbReference type="SUPFAM" id="SSF81383">
    <property type="entry name" value="F-box domain"/>
    <property type="match status" value="1"/>
</dbReference>
<evidence type="ECO:0000259" key="5">
    <source>
        <dbReference type="SMART" id="SM00256"/>
    </source>
</evidence>
<dbReference type="Pfam" id="PF00646">
    <property type="entry name" value="F-box"/>
    <property type="match status" value="1"/>
</dbReference>
<keyword evidence="6" id="KW-1185">Reference proteome</keyword>
<dbReference type="InterPro" id="IPR015943">
    <property type="entry name" value="WD40/YVTN_repeat-like_dom_sf"/>
</dbReference>
<dbReference type="InterPro" id="IPR001680">
    <property type="entry name" value="WD40_rpt"/>
</dbReference>
<dbReference type="Gene3D" id="1.20.1280.50">
    <property type="match status" value="1"/>
</dbReference>
<dbReference type="SMART" id="SM00320">
    <property type="entry name" value="WD40"/>
    <property type="match status" value="6"/>
</dbReference>